<gene>
    <name evidence="1" type="ORF">EUBHAL_02932</name>
</gene>
<reference evidence="1 2" key="2">
    <citation type="submission" date="2009-02" db="EMBL/GenBank/DDBJ databases">
        <title>Draft genome sequence of Eubacterium hallii (DSM 3353).</title>
        <authorList>
            <person name="Sudarsanam P."/>
            <person name="Ley R."/>
            <person name="Guruge J."/>
            <person name="Turnbaugh P.J."/>
            <person name="Mahowald M."/>
            <person name="Liep D."/>
            <person name="Gordon J."/>
        </authorList>
    </citation>
    <scope>NUCLEOTIDE SEQUENCE [LARGE SCALE GENOMIC DNA]</scope>
    <source>
        <strain evidence="1 2">DSM 3353</strain>
    </source>
</reference>
<dbReference type="AlphaFoldDB" id="C0EZS1"/>
<name>C0EZS1_9FIRM</name>
<reference evidence="1 2" key="1">
    <citation type="submission" date="2009-01" db="EMBL/GenBank/DDBJ databases">
        <authorList>
            <person name="Fulton L."/>
            <person name="Clifton S."/>
            <person name="Fulton B."/>
            <person name="Xu J."/>
            <person name="Minx P."/>
            <person name="Pepin K.H."/>
            <person name="Johnson M."/>
            <person name="Bhonagiri V."/>
            <person name="Nash W.E."/>
            <person name="Mardis E.R."/>
            <person name="Wilson R.K."/>
        </authorList>
    </citation>
    <scope>NUCLEOTIDE SEQUENCE [LARGE SCALE GENOMIC DNA]</scope>
    <source>
        <strain evidence="1 2">DSM 3353</strain>
    </source>
</reference>
<protein>
    <submittedName>
        <fullName evidence="1">Uncharacterized protein</fullName>
    </submittedName>
</protein>
<evidence type="ECO:0000313" key="2">
    <source>
        <dbReference type="Proteomes" id="UP000003174"/>
    </source>
</evidence>
<sequence length="41" mass="4888">MKYLNIHQDASLETSSYNLYSSFKIFLFRIAAQEWFSYTSS</sequence>
<organism evidence="1 2">
    <name type="scientific">Anaerobutyricum hallii DSM 3353</name>
    <dbReference type="NCBI Taxonomy" id="411469"/>
    <lineage>
        <taxon>Bacteria</taxon>
        <taxon>Bacillati</taxon>
        <taxon>Bacillota</taxon>
        <taxon>Clostridia</taxon>
        <taxon>Lachnospirales</taxon>
        <taxon>Lachnospiraceae</taxon>
        <taxon>Anaerobutyricum</taxon>
    </lineage>
</organism>
<dbReference type="EMBL" id="ACEP01000141">
    <property type="protein sequence ID" value="EEG35248.1"/>
    <property type="molecule type" value="Genomic_DNA"/>
</dbReference>
<proteinExistence type="predicted"/>
<comment type="caution">
    <text evidence="1">The sequence shown here is derived from an EMBL/GenBank/DDBJ whole genome shotgun (WGS) entry which is preliminary data.</text>
</comment>
<accession>C0EZS1</accession>
<dbReference type="Proteomes" id="UP000003174">
    <property type="component" value="Unassembled WGS sequence"/>
</dbReference>
<evidence type="ECO:0000313" key="1">
    <source>
        <dbReference type="EMBL" id="EEG35248.1"/>
    </source>
</evidence>